<accession>A0A9P7K462</accession>
<dbReference type="AlphaFoldDB" id="A0A9P7K462"/>
<comment type="caution">
    <text evidence="1">The sequence shown here is derived from an EMBL/GenBank/DDBJ whole genome shotgun (WGS) entry which is preliminary data.</text>
</comment>
<name>A0A9P7K462_9AGAR</name>
<protein>
    <recommendedName>
        <fullName evidence="3">BTB domain-containing protein</fullName>
    </recommendedName>
</protein>
<dbReference type="InterPro" id="IPR011333">
    <property type="entry name" value="SKP1/BTB/POZ_sf"/>
</dbReference>
<dbReference type="Proteomes" id="UP000717328">
    <property type="component" value="Unassembled WGS sequence"/>
</dbReference>
<reference evidence="1" key="2">
    <citation type="submission" date="2021-10" db="EMBL/GenBank/DDBJ databases">
        <title>Phylogenomics reveals ancestral predisposition of the termite-cultivated fungus Termitomyces towards a domesticated lifestyle.</title>
        <authorList>
            <person name="Auxier B."/>
            <person name="Grum-Grzhimaylo A."/>
            <person name="Cardenas M.E."/>
            <person name="Lodge J.D."/>
            <person name="Laessoe T."/>
            <person name="Pedersen O."/>
            <person name="Smith M.E."/>
            <person name="Kuyper T.W."/>
            <person name="Franco-Molano E.A."/>
            <person name="Baroni T.J."/>
            <person name="Aanen D.K."/>
        </authorList>
    </citation>
    <scope>NUCLEOTIDE SEQUENCE</scope>
    <source>
        <strain evidence="1">D49</strain>
    </source>
</reference>
<sequence>MDAVDDTTGFSDMGGLAPTRRISENFKAGNADVTFVSSDEVLFYIHRKNLETNAEGFPSAEFDTGGEIVPLTETAVTLELLFQFIYPRRHPDLEDTTFEILAPLAEAAEKYQVFSAMTICKIRMKDFLPQHGVEIFNYASRHGYKDILSAAAPSVLDIPLDELVKKLSLQLVVPWFTNSLVRSAIEMPGAVLHSRQ</sequence>
<keyword evidence="2" id="KW-1185">Reference proteome</keyword>
<gene>
    <name evidence="1" type="ORF">H0H81_004222</name>
</gene>
<reference evidence="1" key="1">
    <citation type="submission" date="2021-02" db="EMBL/GenBank/DDBJ databases">
        <authorList>
            <person name="Nieuwenhuis M."/>
            <person name="Van De Peppel L.J.J."/>
        </authorList>
    </citation>
    <scope>NUCLEOTIDE SEQUENCE</scope>
    <source>
        <strain evidence="1">D49</strain>
    </source>
</reference>
<dbReference type="SUPFAM" id="SSF54695">
    <property type="entry name" value="POZ domain"/>
    <property type="match status" value="1"/>
</dbReference>
<dbReference type="EMBL" id="JABCKI010005822">
    <property type="protein sequence ID" value="KAG5637526.1"/>
    <property type="molecule type" value="Genomic_DNA"/>
</dbReference>
<organism evidence="1 2">
    <name type="scientific">Sphagnurus paluster</name>
    <dbReference type="NCBI Taxonomy" id="117069"/>
    <lineage>
        <taxon>Eukaryota</taxon>
        <taxon>Fungi</taxon>
        <taxon>Dikarya</taxon>
        <taxon>Basidiomycota</taxon>
        <taxon>Agaricomycotina</taxon>
        <taxon>Agaricomycetes</taxon>
        <taxon>Agaricomycetidae</taxon>
        <taxon>Agaricales</taxon>
        <taxon>Tricholomatineae</taxon>
        <taxon>Lyophyllaceae</taxon>
        <taxon>Sphagnurus</taxon>
    </lineage>
</organism>
<dbReference type="Gene3D" id="3.30.710.10">
    <property type="entry name" value="Potassium Channel Kv1.1, Chain A"/>
    <property type="match status" value="1"/>
</dbReference>
<evidence type="ECO:0000313" key="2">
    <source>
        <dbReference type="Proteomes" id="UP000717328"/>
    </source>
</evidence>
<dbReference type="OrthoDB" id="3184970at2759"/>
<proteinExistence type="predicted"/>
<evidence type="ECO:0000313" key="1">
    <source>
        <dbReference type="EMBL" id="KAG5637526.1"/>
    </source>
</evidence>
<evidence type="ECO:0008006" key="3">
    <source>
        <dbReference type="Google" id="ProtNLM"/>
    </source>
</evidence>